<dbReference type="NCBIfam" id="TIGR04020">
    <property type="entry name" value="seco_metab_LLM"/>
    <property type="match status" value="1"/>
</dbReference>
<organism evidence="3 4">
    <name type="scientific">Myxococcus stipitatus (strain DSM 14675 / JCM 12634 / Mx s8)</name>
    <dbReference type="NCBI Taxonomy" id="1278073"/>
    <lineage>
        <taxon>Bacteria</taxon>
        <taxon>Pseudomonadati</taxon>
        <taxon>Myxococcota</taxon>
        <taxon>Myxococcia</taxon>
        <taxon>Myxococcales</taxon>
        <taxon>Cystobacterineae</taxon>
        <taxon>Myxococcaceae</taxon>
        <taxon>Myxococcus</taxon>
    </lineage>
</organism>
<evidence type="ECO:0000313" key="4">
    <source>
        <dbReference type="Proteomes" id="UP000011131"/>
    </source>
</evidence>
<dbReference type="InterPro" id="IPR024011">
    <property type="entry name" value="Biosynth_lucif-like_mOase_dom"/>
</dbReference>
<dbReference type="Pfam" id="PF00296">
    <property type="entry name" value="Bac_luciferase"/>
    <property type="match status" value="1"/>
</dbReference>
<name>L7U746_MYXSD</name>
<dbReference type="STRING" id="1278073.MYSTI_02058"/>
<dbReference type="Gene3D" id="3.30.559.10">
    <property type="entry name" value="Chloramphenicol acetyltransferase-like domain"/>
    <property type="match status" value="1"/>
</dbReference>
<dbReference type="Gene3D" id="3.30.559.30">
    <property type="entry name" value="Nonribosomal peptide synthetase, condensation domain"/>
    <property type="match status" value="1"/>
</dbReference>
<proteinExistence type="predicted"/>
<dbReference type="RefSeq" id="WP_015347649.1">
    <property type="nucleotide sequence ID" value="NC_020126.1"/>
</dbReference>
<dbReference type="SUPFAM" id="SSF51679">
    <property type="entry name" value="Bacterial luciferase-like"/>
    <property type="match status" value="1"/>
</dbReference>
<dbReference type="eggNOG" id="COG2141">
    <property type="taxonomic scope" value="Bacteria"/>
</dbReference>
<feature type="domain" description="Luciferase-like" evidence="1">
    <location>
        <begin position="501"/>
        <end position="807"/>
    </location>
</feature>
<dbReference type="Proteomes" id="UP000011131">
    <property type="component" value="Chromosome"/>
</dbReference>
<protein>
    <submittedName>
        <fullName evidence="3">Non-ribosomal peptide synthetase</fullName>
    </submittedName>
</protein>
<dbReference type="PANTHER" id="PTHR45398">
    <property type="match status" value="1"/>
</dbReference>
<dbReference type="Gene3D" id="3.20.20.30">
    <property type="entry name" value="Luciferase-like domain"/>
    <property type="match status" value="1"/>
</dbReference>
<dbReference type="PANTHER" id="PTHR45398:SF1">
    <property type="entry name" value="ENZYME, PUTATIVE (JCVI)-RELATED"/>
    <property type="match status" value="1"/>
</dbReference>
<dbReference type="OrthoDB" id="9803968at2"/>
<dbReference type="InterPro" id="IPR011251">
    <property type="entry name" value="Luciferase-like_dom"/>
</dbReference>
<dbReference type="PATRIC" id="fig|1278073.3.peg.2096"/>
<keyword evidence="4" id="KW-1185">Reference proteome</keyword>
<reference evidence="3 4" key="1">
    <citation type="journal article" date="2013" name="Genome Announc.">
        <title>Complete genome sequence of Myxococcus stipitatus strain DSM 14675, a fruiting myxobacterium.</title>
        <authorList>
            <person name="Huntley S."/>
            <person name="Kneip S."/>
            <person name="Treuner-Lange A."/>
            <person name="Sogaard-Andersen L."/>
        </authorList>
    </citation>
    <scope>NUCLEOTIDE SEQUENCE [LARGE SCALE GENOMIC DNA]</scope>
    <source>
        <strain evidence="4">DSM 14675 / JCM 12634 / Mx s8</strain>
    </source>
</reference>
<evidence type="ECO:0000259" key="2">
    <source>
        <dbReference type="Pfam" id="PF00668"/>
    </source>
</evidence>
<evidence type="ECO:0000313" key="3">
    <source>
        <dbReference type="EMBL" id="AGC43387.1"/>
    </source>
</evidence>
<dbReference type="eggNOG" id="COG1020">
    <property type="taxonomic scope" value="Bacteria"/>
</dbReference>
<dbReference type="EMBL" id="CP004025">
    <property type="protein sequence ID" value="AGC43387.1"/>
    <property type="molecule type" value="Genomic_DNA"/>
</dbReference>
<dbReference type="KEGG" id="msd:MYSTI_02058"/>
<dbReference type="Pfam" id="PF00668">
    <property type="entry name" value="Condensation"/>
    <property type="match status" value="1"/>
</dbReference>
<evidence type="ECO:0000259" key="1">
    <source>
        <dbReference type="Pfam" id="PF00296"/>
    </source>
</evidence>
<dbReference type="AlphaFoldDB" id="L7U746"/>
<dbReference type="InterPro" id="IPR001242">
    <property type="entry name" value="Condensation_dom"/>
</dbReference>
<dbReference type="InterPro" id="IPR036661">
    <property type="entry name" value="Luciferase-like_sf"/>
</dbReference>
<sequence length="875" mass="96452">MKNVEDVYKLSPLQRELLARPSSSPEPRVEHLQWSFRGELDEAALEGALKELVRRHTALRTALFTQGLPEPMQVVRAQVDPTVERHDLTGLPEAEQTARIEQHLATQRERGLNLIAAPLAGLTLFRTSQAMGTCVFGYSPLVLDRASARICVKELFQLYKATREKSEAGLEPGQPFRKYVAWLEQQDSREAEVRFREALHGLPPSMLSERAGTQELPGASDWLTQQLVLSTSESETVQTFLRKNKVGLGTLVQAAWAVLLRLQTGHADTRFGVYSPGRPAGTPWSEVMVGGLANTLPRRISVPSEGNLLRWLRGLHADLSAWQSADGVSSAQVRQWLGVPEGAPLFQSVVSTEELAEDDVLVPLARGLGFQPPAVPLSAPAHPLTVGVVSAARVSLRLTYDTRRFESLAIIHLTGQLHGLLVGMTTQPEQDLSALLQSTEEPPRVTASSSRELGPRELQALLARHPAVRQVTVTQGPQGLVSHVVPAPRPGAGKKLDFSLFFFADDGGGSERYRLYLEAGKFADQNGFSAVWSPERHFHEHGGLYPNPAVLNAALATVTKNVGLRAGSVVLPLQSPFRVAEEWSIVDNLSKGRAGISIASGWVPNDFAFAPENYANKREVMFRNLDLVQRLWRGESIPAKDGVGNDITLRVFPRPVQEELPIWVTCAGGLDLFEKTGRDGYHMLTSLLGQSLEDALQKTGVYQTHLRNAGHDPSKRVATLMMHTFLGKDTQEVLHKVREPLTSYLASHVHLMQTMAKSLNLQVDINEPKWVRYVASFAFERYYRTGALIGTPTSCLPMVDRIIEGGVNEVACFIDFGVETDDVLESLVHLAELKRLVDDEALRTRHVLNEYLDERLPGARPAVTFNVVEALPAVA</sequence>
<dbReference type="InterPro" id="IPR023213">
    <property type="entry name" value="CAT-like_dom_sf"/>
</dbReference>
<dbReference type="GO" id="GO:0016705">
    <property type="term" value="F:oxidoreductase activity, acting on paired donors, with incorporation or reduction of molecular oxygen"/>
    <property type="evidence" value="ECO:0007669"/>
    <property type="project" value="InterPro"/>
</dbReference>
<gene>
    <name evidence="3" type="ordered locus">MYSTI_02058</name>
</gene>
<dbReference type="HOGENOM" id="CLU_328414_0_0_7"/>
<dbReference type="SUPFAM" id="SSF52777">
    <property type="entry name" value="CoA-dependent acyltransferases"/>
    <property type="match status" value="2"/>
</dbReference>
<feature type="domain" description="Condensation" evidence="2">
    <location>
        <begin position="4"/>
        <end position="435"/>
    </location>
</feature>
<accession>L7U746</accession>